<feature type="compositionally biased region" description="Low complexity" evidence="1">
    <location>
        <begin position="58"/>
        <end position="72"/>
    </location>
</feature>
<keyword evidence="2" id="KW-0812">Transmembrane</keyword>
<feature type="compositionally biased region" description="Basic and acidic residues" evidence="1">
    <location>
        <begin position="45"/>
        <end position="57"/>
    </location>
</feature>
<reference evidence="4 5" key="1">
    <citation type="submission" date="2020-12" db="EMBL/GenBank/DDBJ databases">
        <authorList>
            <person name="Kusuma A.B."/>
            <person name="Nouioui I."/>
            <person name="Goodfellow M."/>
        </authorList>
    </citation>
    <scope>NUCLEOTIDE SEQUENCE [LARGE SCALE GENOMIC DNA]</scope>
    <source>
        <strain evidence="4 5">DSM 41764</strain>
    </source>
</reference>
<feature type="compositionally biased region" description="Basic and acidic residues" evidence="1">
    <location>
        <begin position="9"/>
        <end position="26"/>
    </location>
</feature>
<dbReference type="InterPro" id="IPR009936">
    <property type="entry name" value="DUF1468"/>
</dbReference>
<name>A0ABS0RNH1_9ACTN</name>
<feature type="transmembrane region" description="Helical" evidence="2">
    <location>
        <begin position="155"/>
        <end position="177"/>
    </location>
</feature>
<evidence type="ECO:0000259" key="3">
    <source>
        <dbReference type="Pfam" id="PF07331"/>
    </source>
</evidence>
<keyword evidence="5" id="KW-1185">Reference proteome</keyword>
<protein>
    <submittedName>
        <fullName evidence="4">Tripartite tricarboxylate transporter TctB family protein</fullName>
    </submittedName>
</protein>
<feature type="transmembrane region" description="Helical" evidence="2">
    <location>
        <begin position="114"/>
        <end position="135"/>
    </location>
</feature>
<dbReference type="Proteomes" id="UP000638849">
    <property type="component" value="Unassembled WGS sequence"/>
</dbReference>
<organism evidence="4 5">
    <name type="scientific">Streptomyces javensis</name>
    <dbReference type="NCBI Taxonomy" id="114698"/>
    <lineage>
        <taxon>Bacteria</taxon>
        <taxon>Bacillati</taxon>
        <taxon>Actinomycetota</taxon>
        <taxon>Actinomycetes</taxon>
        <taxon>Kitasatosporales</taxon>
        <taxon>Streptomycetaceae</taxon>
        <taxon>Streptomyces</taxon>
        <taxon>Streptomyces violaceusniger group</taxon>
    </lineage>
</organism>
<evidence type="ECO:0000256" key="2">
    <source>
        <dbReference type="SAM" id="Phobius"/>
    </source>
</evidence>
<feature type="transmembrane region" description="Helical" evidence="2">
    <location>
        <begin position="82"/>
        <end position="102"/>
    </location>
</feature>
<dbReference type="Pfam" id="PF07331">
    <property type="entry name" value="TctB"/>
    <property type="match status" value="1"/>
</dbReference>
<proteinExistence type="predicted"/>
<evidence type="ECO:0000256" key="1">
    <source>
        <dbReference type="SAM" id="MobiDB-lite"/>
    </source>
</evidence>
<comment type="caution">
    <text evidence="4">The sequence shown here is derived from an EMBL/GenBank/DDBJ whole genome shotgun (WGS) entry which is preliminary data.</text>
</comment>
<gene>
    <name evidence="4" type="ORF">JBF12_37055</name>
</gene>
<accession>A0ABS0RNH1</accession>
<feature type="domain" description="DUF1468" evidence="3">
    <location>
        <begin position="82"/>
        <end position="224"/>
    </location>
</feature>
<evidence type="ECO:0000313" key="5">
    <source>
        <dbReference type="Proteomes" id="UP000638849"/>
    </source>
</evidence>
<keyword evidence="2" id="KW-0472">Membrane</keyword>
<feature type="region of interest" description="Disordered" evidence="1">
    <location>
        <begin position="1"/>
        <end position="75"/>
    </location>
</feature>
<dbReference type="EMBL" id="JAEEAQ010000594">
    <property type="protein sequence ID" value="MBI0318490.1"/>
    <property type="molecule type" value="Genomic_DNA"/>
</dbReference>
<sequence>MLEAGVAAERLEGRVGAGEEVRRPDRQAAAPGRPGAHVRGARVMSARDEAKTMRPRDATANPANDAADSTAPPDERPWSPRIAALLFLAAGVAVLGWAFAIPEGTIDQDVGPRAFPLLVGVGLCVAASVAVVQAFRGSDPALTEQAREEARLTEWRPVAALLALLVCYLFALAPCGYWQSTAVLFTLVARVLGSRRILRDALIGLVLALAVYFLFDRLLGIHLPPGIVRLAF</sequence>
<evidence type="ECO:0000313" key="4">
    <source>
        <dbReference type="EMBL" id="MBI0318490.1"/>
    </source>
</evidence>
<feature type="transmembrane region" description="Helical" evidence="2">
    <location>
        <begin position="197"/>
        <end position="215"/>
    </location>
</feature>
<keyword evidence="2" id="KW-1133">Transmembrane helix</keyword>